<dbReference type="OrthoDB" id="2752887at2"/>
<dbReference type="InterPro" id="IPR050490">
    <property type="entry name" value="Bact_solute-bd_prot1"/>
</dbReference>
<gene>
    <name evidence="3" type="ORF">SAMN06295960_1720</name>
</gene>
<evidence type="ECO:0000256" key="2">
    <source>
        <dbReference type="SAM" id="SignalP"/>
    </source>
</evidence>
<feature type="signal peptide" evidence="2">
    <location>
        <begin position="1"/>
        <end position="22"/>
    </location>
</feature>
<reference evidence="3 4" key="1">
    <citation type="submission" date="2017-04" db="EMBL/GenBank/DDBJ databases">
        <authorList>
            <person name="Afonso C.L."/>
            <person name="Miller P.J."/>
            <person name="Scott M.A."/>
            <person name="Spackman E."/>
            <person name="Goraichik I."/>
            <person name="Dimitrov K.M."/>
            <person name="Suarez D.L."/>
            <person name="Swayne D.E."/>
        </authorList>
    </citation>
    <scope>NUCLEOTIDE SEQUENCE [LARGE SCALE GENOMIC DNA]</scope>
    <source>
        <strain evidence="3 4">11</strain>
    </source>
</reference>
<dbReference type="PANTHER" id="PTHR43649">
    <property type="entry name" value="ARABINOSE-BINDING PROTEIN-RELATED"/>
    <property type="match status" value="1"/>
</dbReference>
<evidence type="ECO:0000313" key="4">
    <source>
        <dbReference type="Proteomes" id="UP000193834"/>
    </source>
</evidence>
<evidence type="ECO:0000256" key="1">
    <source>
        <dbReference type="SAM" id="MobiDB-lite"/>
    </source>
</evidence>
<sequence>MKFKKSLFLTLITILMTASFLAACSGSNSGSSSNGTKTNTENASKEETGTDNAPKLYELGKEPLEFSLYGHYSWYTMPPWGGDVGTKWIQDNKKVTVKAISAGSDPAAKLNTMIATNALPDVIWLDRAADFERLREAGLLVALDEYIEKYPNLKQWLGDAGINILRAEDGHLYGFPNWYTNQPNGNAGYVINSKIYKDLGSPKLETTDDLYNYLKLVKEKFPKVIPYQPGLANDGQGIDVLYSAFKENDHKFPGMRAVPNGDKLTSIFADPQFVEAMKYTSKLFREKLITQDAFTQTLDQITESVMTGNVAVYAGASPTDIAQKAHPELVKKDPDAGYFMVWPIHKEGLDKNKIFPGTYTTLGWNVAVITKAAEDPEAIFAFLDWFTGPEGQTINFWGPEGKYWKGLKEDGITPIFTEEYINDSAGLLEYQGVSTNFAWVGNTVFADRTKADFDATLPEEQRNWVTKWQNDVTWKTQSNATEFINLNPVPNTDLGIIAKRIDEIYLQARAAAIYAKSDADVEAILKKAEEDAMTNDYQKLLDFKTERWQENKKKIAGQ</sequence>
<dbReference type="STRING" id="1852522.SAMN06295960_1720"/>
<dbReference type="AlphaFoldDB" id="A0A1X7JM95"/>
<dbReference type="PROSITE" id="PS51257">
    <property type="entry name" value="PROKAR_LIPOPROTEIN"/>
    <property type="match status" value="1"/>
</dbReference>
<dbReference type="EMBL" id="FXAZ01000001">
    <property type="protein sequence ID" value="SMG29041.1"/>
    <property type="molecule type" value="Genomic_DNA"/>
</dbReference>
<proteinExistence type="predicted"/>
<name>A0A1X7JM95_9BACL</name>
<feature type="chain" id="PRO_5039647436" evidence="2">
    <location>
        <begin position="23"/>
        <end position="558"/>
    </location>
</feature>
<protein>
    <submittedName>
        <fullName evidence="3">Extracellular solute-binding protein</fullName>
    </submittedName>
</protein>
<accession>A0A1X7JM95</accession>
<dbReference type="SUPFAM" id="SSF53850">
    <property type="entry name" value="Periplasmic binding protein-like II"/>
    <property type="match status" value="1"/>
</dbReference>
<organism evidence="3 4">
    <name type="scientific">Paenibacillus aquistagni</name>
    <dbReference type="NCBI Taxonomy" id="1852522"/>
    <lineage>
        <taxon>Bacteria</taxon>
        <taxon>Bacillati</taxon>
        <taxon>Bacillota</taxon>
        <taxon>Bacilli</taxon>
        <taxon>Bacillales</taxon>
        <taxon>Paenibacillaceae</taxon>
        <taxon>Paenibacillus</taxon>
    </lineage>
</organism>
<dbReference type="PANTHER" id="PTHR43649:SF12">
    <property type="entry name" value="DIACETYLCHITOBIOSE BINDING PROTEIN DASA"/>
    <property type="match status" value="1"/>
</dbReference>
<keyword evidence="4" id="KW-1185">Reference proteome</keyword>
<dbReference type="InterPro" id="IPR006059">
    <property type="entry name" value="SBP"/>
</dbReference>
<dbReference type="Pfam" id="PF01547">
    <property type="entry name" value="SBP_bac_1"/>
    <property type="match status" value="1"/>
</dbReference>
<feature type="region of interest" description="Disordered" evidence="1">
    <location>
        <begin position="27"/>
        <end position="54"/>
    </location>
</feature>
<keyword evidence="2" id="KW-0732">Signal</keyword>
<dbReference type="Gene3D" id="3.40.190.10">
    <property type="entry name" value="Periplasmic binding protein-like II"/>
    <property type="match status" value="2"/>
</dbReference>
<feature type="compositionally biased region" description="Low complexity" evidence="1">
    <location>
        <begin position="27"/>
        <end position="40"/>
    </location>
</feature>
<dbReference type="RefSeq" id="WP_085493825.1">
    <property type="nucleotide sequence ID" value="NZ_FXAZ01000001.1"/>
</dbReference>
<dbReference type="Proteomes" id="UP000193834">
    <property type="component" value="Unassembled WGS sequence"/>
</dbReference>
<evidence type="ECO:0000313" key="3">
    <source>
        <dbReference type="EMBL" id="SMG29041.1"/>
    </source>
</evidence>